<name>A0ABR1ER06_NECAM</name>
<accession>A0ABR1ER06</accession>
<reference evidence="1 2" key="1">
    <citation type="submission" date="2023-08" db="EMBL/GenBank/DDBJ databases">
        <title>A Necator americanus chromosomal reference genome.</title>
        <authorList>
            <person name="Ilik V."/>
            <person name="Petrzelkova K.J."/>
            <person name="Pardy F."/>
            <person name="Fuh T."/>
            <person name="Niatou-Singa F.S."/>
            <person name="Gouil Q."/>
            <person name="Baker L."/>
            <person name="Ritchie M.E."/>
            <person name="Jex A.R."/>
            <person name="Gazzola D."/>
            <person name="Li H."/>
            <person name="Toshio Fujiwara R."/>
            <person name="Zhan B."/>
            <person name="Aroian R.V."/>
            <person name="Pafco B."/>
            <person name="Schwarz E.M."/>
        </authorList>
    </citation>
    <scope>NUCLEOTIDE SEQUENCE [LARGE SCALE GENOMIC DNA]</scope>
    <source>
        <strain evidence="1 2">Aroian</strain>
        <tissue evidence="1">Whole animal</tissue>
    </source>
</reference>
<protein>
    <submittedName>
        <fullName evidence="1">Uncharacterized protein</fullName>
    </submittedName>
</protein>
<keyword evidence="2" id="KW-1185">Reference proteome</keyword>
<proteinExistence type="predicted"/>
<dbReference type="EMBL" id="JAVFWL010000006">
    <property type="protein sequence ID" value="KAK6765074.1"/>
    <property type="molecule type" value="Genomic_DNA"/>
</dbReference>
<sequence length="129" mass="14556">MAIREMDEDLVNLSVFMNDKKPTTSCLENNLTLTFDGLHRQVDTAAIIRVDWMHMKGDLSVTFRAPEEQVIILNRILRAASVAKEKIVRVASNYLLTSKWYAAQVDPVRLLEETGSAENGGYFRSHSNG</sequence>
<dbReference type="Proteomes" id="UP001303046">
    <property type="component" value="Unassembled WGS sequence"/>
</dbReference>
<comment type="caution">
    <text evidence="1">The sequence shown here is derived from an EMBL/GenBank/DDBJ whole genome shotgun (WGS) entry which is preliminary data.</text>
</comment>
<gene>
    <name evidence="1" type="primary">Necator_chrX.g25293</name>
    <name evidence="1" type="ORF">RB195_025127</name>
</gene>
<evidence type="ECO:0000313" key="1">
    <source>
        <dbReference type="EMBL" id="KAK6765074.1"/>
    </source>
</evidence>
<evidence type="ECO:0000313" key="2">
    <source>
        <dbReference type="Proteomes" id="UP001303046"/>
    </source>
</evidence>
<organism evidence="1 2">
    <name type="scientific">Necator americanus</name>
    <name type="common">Human hookworm</name>
    <dbReference type="NCBI Taxonomy" id="51031"/>
    <lineage>
        <taxon>Eukaryota</taxon>
        <taxon>Metazoa</taxon>
        <taxon>Ecdysozoa</taxon>
        <taxon>Nematoda</taxon>
        <taxon>Chromadorea</taxon>
        <taxon>Rhabditida</taxon>
        <taxon>Rhabditina</taxon>
        <taxon>Rhabditomorpha</taxon>
        <taxon>Strongyloidea</taxon>
        <taxon>Ancylostomatidae</taxon>
        <taxon>Bunostominae</taxon>
        <taxon>Necator</taxon>
    </lineage>
</organism>